<dbReference type="Proteomes" id="UP000008363">
    <property type="component" value="Unassembled WGS sequence"/>
</dbReference>
<organism evidence="2 3">
    <name type="scientific">Gordonia rhizosphera NBRC 16068</name>
    <dbReference type="NCBI Taxonomy" id="1108045"/>
    <lineage>
        <taxon>Bacteria</taxon>
        <taxon>Bacillati</taxon>
        <taxon>Actinomycetota</taxon>
        <taxon>Actinomycetes</taxon>
        <taxon>Mycobacteriales</taxon>
        <taxon>Gordoniaceae</taxon>
        <taxon>Gordonia</taxon>
    </lineage>
</organism>
<gene>
    <name evidence="2" type="ORF">GORHZ_018_00620</name>
</gene>
<dbReference type="EMBL" id="BAHC01000018">
    <property type="protein sequence ID" value="GAB88401.1"/>
    <property type="molecule type" value="Genomic_DNA"/>
</dbReference>
<proteinExistence type="predicted"/>
<dbReference type="GO" id="GO:0004658">
    <property type="term" value="F:propionyl-CoA carboxylase activity"/>
    <property type="evidence" value="ECO:0007669"/>
    <property type="project" value="InterPro"/>
</dbReference>
<evidence type="ECO:0008006" key="4">
    <source>
        <dbReference type="Google" id="ProtNLM"/>
    </source>
</evidence>
<evidence type="ECO:0000313" key="3">
    <source>
        <dbReference type="Proteomes" id="UP000008363"/>
    </source>
</evidence>
<dbReference type="InterPro" id="IPR032716">
    <property type="entry name" value="ACC_epsilon"/>
</dbReference>
<protein>
    <recommendedName>
        <fullName evidence="4">Acyl-CoA carboxylase epsilon subunit</fullName>
    </recommendedName>
</protein>
<dbReference type="RefSeq" id="WP_006329723.1">
    <property type="nucleotide sequence ID" value="NZ_BAHC01000018.1"/>
</dbReference>
<evidence type="ECO:0000256" key="1">
    <source>
        <dbReference type="SAM" id="MobiDB-lite"/>
    </source>
</evidence>
<dbReference type="GO" id="GO:0003989">
    <property type="term" value="F:acetyl-CoA carboxylase activity"/>
    <property type="evidence" value="ECO:0007669"/>
    <property type="project" value="InterPro"/>
</dbReference>
<feature type="region of interest" description="Disordered" evidence="1">
    <location>
        <begin position="1"/>
        <end position="23"/>
    </location>
</feature>
<dbReference type="STRING" id="1108045.GORHZ_018_00620"/>
<dbReference type="eggNOG" id="ENOG5033HAR">
    <property type="taxonomic scope" value="Bacteria"/>
</dbReference>
<comment type="caution">
    <text evidence="2">The sequence shown here is derived from an EMBL/GenBank/DDBJ whole genome shotgun (WGS) entry which is preliminary data.</text>
</comment>
<feature type="compositionally biased region" description="Basic and acidic residues" evidence="1">
    <location>
        <begin position="54"/>
        <end position="68"/>
    </location>
</feature>
<feature type="compositionally biased region" description="Low complexity" evidence="1">
    <location>
        <begin position="43"/>
        <end position="52"/>
    </location>
</feature>
<feature type="region of interest" description="Disordered" evidence="1">
    <location>
        <begin position="43"/>
        <end position="73"/>
    </location>
</feature>
<accession>K6W3V6</accession>
<dbReference type="AlphaFoldDB" id="K6W3V6"/>
<dbReference type="Pfam" id="PF13822">
    <property type="entry name" value="ACC_epsilon"/>
    <property type="match status" value="1"/>
</dbReference>
<reference evidence="2 3" key="1">
    <citation type="submission" date="2012-08" db="EMBL/GenBank/DDBJ databases">
        <title>Whole genome shotgun sequence of Gordonia rhizosphera NBRC 16068.</title>
        <authorList>
            <person name="Takarada H."/>
            <person name="Isaki S."/>
            <person name="Hosoyama A."/>
            <person name="Tsuchikane K."/>
            <person name="Katsumata H."/>
            <person name="Baba S."/>
            <person name="Ohji S."/>
            <person name="Yamazaki S."/>
            <person name="Fujita N."/>
        </authorList>
    </citation>
    <scope>NUCLEOTIDE SEQUENCE [LARGE SCALE GENOMIC DNA]</scope>
    <source>
        <strain evidence="2 3">NBRC 16068</strain>
    </source>
</reference>
<keyword evidence="3" id="KW-1185">Reference proteome</keyword>
<feature type="compositionally biased region" description="Low complexity" evidence="1">
    <location>
        <begin position="1"/>
        <end position="16"/>
    </location>
</feature>
<name>K6W3V6_9ACTN</name>
<sequence>MSDDTTTVTENDTEPTAAPLLSIVRGNPTDEEVAALVTVVAAAASSSGSAPADEGPRDDWGRPEDRLRPIWGAPGSFTNLRW</sequence>
<evidence type="ECO:0000313" key="2">
    <source>
        <dbReference type="EMBL" id="GAB88401.1"/>
    </source>
</evidence>